<keyword evidence="2" id="KW-1185">Reference proteome</keyword>
<comment type="caution">
    <text evidence="1">The sequence shown here is derived from an EMBL/GenBank/DDBJ whole genome shotgun (WGS) entry which is preliminary data.</text>
</comment>
<name>A0A9J5XA28_SOLCO</name>
<evidence type="ECO:0000313" key="1">
    <source>
        <dbReference type="EMBL" id="KAG5583736.1"/>
    </source>
</evidence>
<protein>
    <submittedName>
        <fullName evidence="1">Uncharacterized protein</fullName>
    </submittedName>
</protein>
<evidence type="ECO:0000313" key="2">
    <source>
        <dbReference type="Proteomes" id="UP000824120"/>
    </source>
</evidence>
<organism evidence="1 2">
    <name type="scientific">Solanum commersonii</name>
    <name type="common">Commerson's wild potato</name>
    <name type="synonym">Commerson's nightshade</name>
    <dbReference type="NCBI Taxonomy" id="4109"/>
    <lineage>
        <taxon>Eukaryota</taxon>
        <taxon>Viridiplantae</taxon>
        <taxon>Streptophyta</taxon>
        <taxon>Embryophyta</taxon>
        <taxon>Tracheophyta</taxon>
        <taxon>Spermatophyta</taxon>
        <taxon>Magnoliopsida</taxon>
        <taxon>eudicotyledons</taxon>
        <taxon>Gunneridae</taxon>
        <taxon>Pentapetalae</taxon>
        <taxon>asterids</taxon>
        <taxon>lamiids</taxon>
        <taxon>Solanales</taxon>
        <taxon>Solanaceae</taxon>
        <taxon>Solanoideae</taxon>
        <taxon>Solaneae</taxon>
        <taxon>Solanum</taxon>
    </lineage>
</organism>
<accession>A0A9J5XA28</accession>
<dbReference type="Proteomes" id="UP000824120">
    <property type="component" value="Chromosome 9"/>
</dbReference>
<sequence length="88" mass="9853">MPDIGRLVLVDGLCPKNVKSSSKYEISMPDIGNLVPVAGIRNGEVLIFKHKNSNLYVYDMNTKVMKKVSINMKNIGNFVSYKDSLITF</sequence>
<dbReference type="OrthoDB" id="1918594at2759"/>
<gene>
    <name evidence="1" type="ORF">H5410_044170</name>
</gene>
<dbReference type="AlphaFoldDB" id="A0A9J5XA28"/>
<dbReference type="EMBL" id="JACXVP010000009">
    <property type="protein sequence ID" value="KAG5583736.1"/>
    <property type="molecule type" value="Genomic_DNA"/>
</dbReference>
<proteinExistence type="predicted"/>
<reference evidence="1 2" key="1">
    <citation type="submission" date="2020-09" db="EMBL/GenBank/DDBJ databases">
        <title>De no assembly of potato wild relative species, Solanum commersonii.</title>
        <authorList>
            <person name="Cho K."/>
        </authorList>
    </citation>
    <scope>NUCLEOTIDE SEQUENCE [LARGE SCALE GENOMIC DNA]</scope>
    <source>
        <strain evidence="1">LZ3.2</strain>
        <tissue evidence="1">Leaf</tissue>
    </source>
</reference>